<dbReference type="GO" id="GO:0071949">
    <property type="term" value="F:FAD binding"/>
    <property type="evidence" value="ECO:0007669"/>
    <property type="project" value="InterPro"/>
</dbReference>
<dbReference type="Gene3D" id="3.50.50.60">
    <property type="entry name" value="FAD/NAD(P)-binding domain"/>
    <property type="match status" value="1"/>
</dbReference>
<feature type="domain" description="FAD-binding" evidence="5">
    <location>
        <begin position="5"/>
        <end position="187"/>
    </location>
</feature>
<keyword evidence="4" id="KW-0560">Oxidoreductase</keyword>
<feature type="domain" description="FAD-binding" evidence="5">
    <location>
        <begin position="291"/>
        <end position="350"/>
    </location>
</feature>
<sequence>MPRQFKVVIAGGGMAGLMLGHLLERAGIEYEIFERAKEVVQLGSAMAFGANILPAFEQLGMLEEVERISKVMEDIVYMDENLNEVMSFSRTESNEKLGYGIRAFSRVDMYDLLLSKVPAHKIHFGKKVLSVVEDDDEVTLKFADKTTATGDICVGADGGYSAVRQCMYKMLEQTGDIDPSDLEELTFGYYNLVGTTAPMDPAKYPALESPDCKLLMVQRSSSKHAMHTFTVPGNRFCWNVSEHIKTEFGPNTSVFRGTEWGSEKAEQMCNEVRDFKAPFGGVLGDYIDATPKEAISKVMLEEKLFKTWHSKRTILIGDSCHKMLPSAGQGAVNAMQDAVVLANYLYDLSDKPSSKELYAAFKDFQAERYPHVRDAFILSQQRSKLISGQTFYERWLRKLYFALVPTSVHVKSSEKPNAYRPQASFLPMIPDRGTFKVLPRSYSKRYLEEQKLLKQSGGATAIPV</sequence>
<evidence type="ECO:0000259" key="5">
    <source>
        <dbReference type="Pfam" id="PF01494"/>
    </source>
</evidence>
<dbReference type="Pfam" id="PF01494">
    <property type="entry name" value="FAD_binding_3"/>
    <property type="match status" value="2"/>
</dbReference>
<accession>A0A9P6QH68</accession>
<comment type="similarity">
    <text evidence="1">Belongs to the paxM FAD-dependent monooxygenase family.</text>
</comment>
<keyword evidence="7" id="KW-1185">Reference proteome</keyword>
<evidence type="ECO:0000313" key="6">
    <source>
        <dbReference type="EMBL" id="KAG0268741.1"/>
    </source>
</evidence>
<dbReference type="AlphaFoldDB" id="A0A9P6QH68"/>
<dbReference type="InterPro" id="IPR002938">
    <property type="entry name" value="FAD-bd"/>
</dbReference>
<dbReference type="PRINTS" id="PR00420">
    <property type="entry name" value="RNGMNOXGNASE"/>
</dbReference>
<keyword evidence="2" id="KW-0285">Flavoprotein</keyword>
<evidence type="ECO:0000313" key="7">
    <source>
        <dbReference type="Proteomes" id="UP000807716"/>
    </source>
</evidence>
<evidence type="ECO:0000256" key="2">
    <source>
        <dbReference type="ARBA" id="ARBA00022630"/>
    </source>
</evidence>
<dbReference type="Proteomes" id="UP000807716">
    <property type="component" value="Unassembled WGS sequence"/>
</dbReference>
<organism evidence="6 7">
    <name type="scientific">Actinomortierella ambigua</name>
    <dbReference type="NCBI Taxonomy" id="1343610"/>
    <lineage>
        <taxon>Eukaryota</taxon>
        <taxon>Fungi</taxon>
        <taxon>Fungi incertae sedis</taxon>
        <taxon>Mucoromycota</taxon>
        <taxon>Mortierellomycotina</taxon>
        <taxon>Mortierellomycetes</taxon>
        <taxon>Mortierellales</taxon>
        <taxon>Mortierellaceae</taxon>
        <taxon>Actinomortierella</taxon>
    </lineage>
</organism>
<reference evidence="6" key="1">
    <citation type="journal article" date="2020" name="Fungal Divers.">
        <title>Resolving the Mortierellaceae phylogeny through synthesis of multi-gene phylogenetics and phylogenomics.</title>
        <authorList>
            <person name="Vandepol N."/>
            <person name="Liber J."/>
            <person name="Desiro A."/>
            <person name="Na H."/>
            <person name="Kennedy M."/>
            <person name="Barry K."/>
            <person name="Grigoriev I.V."/>
            <person name="Miller A.N."/>
            <person name="O'Donnell K."/>
            <person name="Stajich J.E."/>
            <person name="Bonito G."/>
        </authorList>
    </citation>
    <scope>NUCLEOTIDE SEQUENCE</scope>
    <source>
        <strain evidence="6">BC1065</strain>
    </source>
</reference>
<protein>
    <recommendedName>
        <fullName evidence="5">FAD-binding domain-containing protein</fullName>
    </recommendedName>
</protein>
<dbReference type="PANTHER" id="PTHR47356:SF2">
    <property type="entry name" value="FAD-BINDING DOMAIN-CONTAINING PROTEIN-RELATED"/>
    <property type="match status" value="1"/>
</dbReference>
<dbReference type="EMBL" id="JAAAJB010000042">
    <property type="protein sequence ID" value="KAG0268741.1"/>
    <property type="molecule type" value="Genomic_DNA"/>
</dbReference>
<gene>
    <name evidence="6" type="ORF">DFQ27_005821</name>
</gene>
<dbReference type="OrthoDB" id="655030at2759"/>
<dbReference type="SUPFAM" id="SSF51905">
    <property type="entry name" value="FAD/NAD(P)-binding domain"/>
    <property type="match status" value="1"/>
</dbReference>
<evidence type="ECO:0000256" key="3">
    <source>
        <dbReference type="ARBA" id="ARBA00022827"/>
    </source>
</evidence>
<name>A0A9P6QH68_9FUNG</name>
<dbReference type="GO" id="GO:0004497">
    <property type="term" value="F:monooxygenase activity"/>
    <property type="evidence" value="ECO:0007669"/>
    <property type="project" value="InterPro"/>
</dbReference>
<proteinExistence type="inferred from homology"/>
<dbReference type="PANTHER" id="PTHR47356">
    <property type="entry name" value="FAD-DEPENDENT MONOOXYGENASE ASQG-RELATED"/>
    <property type="match status" value="1"/>
</dbReference>
<evidence type="ECO:0000256" key="4">
    <source>
        <dbReference type="ARBA" id="ARBA00023002"/>
    </source>
</evidence>
<comment type="caution">
    <text evidence="6">The sequence shown here is derived from an EMBL/GenBank/DDBJ whole genome shotgun (WGS) entry which is preliminary data.</text>
</comment>
<keyword evidence="3" id="KW-0274">FAD</keyword>
<dbReference type="InterPro" id="IPR050562">
    <property type="entry name" value="FAD_mOase_fung"/>
</dbReference>
<evidence type="ECO:0000256" key="1">
    <source>
        <dbReference type="ARBA" id="ARBA00007992"/>
    </source>
</evidence>
<dbReference type="InterPro" id="IPR036188">
    <property type="entry name" value="FAD/NAD-bd_sf"/>
</dbReference>